<feature type="compositionally biased region" description="Polar residues" evidence="1">
    <location>
        <begin position="193"/>
        <end position="204"/>
    </location>
</feature>
<sequence>MVATASHLRQTDSSSSKLALIKAERDELKVSLLELEREKRSFKECYDLLAREKASLEDNMTALDGLRLEEDIARRKVAYEDLGWLLQKGIVQVVDKIFESNEFALGVKRMKMACLIASVENGKQVIQEQVATRKLIFGEMDATAKHAQAIHAAIKSFMETNFASYLRLGELDIGGLRQMCDDPNSEEGHLEGGSSQVGPSSTPN</sequence>
<evidence type="ECO:0000313" key="2">
    <source>
        <dbReference type="EMBL" id="CAI9267547.1"/>
    </source>
</evidence>
<organism evidence="2 3">
    <name type="scientific">Lactuca saligna</name>
    <name type="common">Willowleaf lettuce</name>
    <dbReference type="NCBI Taxonomy" id="75948"/>
    <lineage>
        <taxon>Eukaryota</taxon>
        <taxon>Viridiplantae</taxon>
        <taxon>Streptophyta</taxon>
        <taxon>Embryophyta</taxon>
        <taxon>Tracheophyta</taxon>
        <taxon>Spermatophyta</taxon>
        <taxon>Magnoliopsida</taxon>
        <taxon>eudicotyledons</taxon>
        <taxon>Gunneridae</taxon>
        <taxon>Pentapetalae</taxon>
        <taxon>asterids</taxon>
        <taxon>campanulids</taxon>
        <taxon>Asterales</taxon>
        <taxon>Asteraceae</taxon>
        <taxon>Cichorioideae</taxon>
        <taxon>Cichorieae</taxon>
        <taxon>Lactucinae</taxon>
        <taxon>Lactuca</taxon>
    </lineage>
</organism>
<protein>
    <submittedName>
        <fullName evidence="2">Uncharacterized protein</fullName>
    </submittedName>
</protein>
<evidence type="ECO:0000256" key="1">
    <source>
        <dbReference type="SAM" id="MobiDB-lite"/>
    </source>
</evidence>
<gene>
    <name evidence="2" type="ORF">LSALG_LOCUS8023</name>
</gene>
<evidence type="ECO:0000313" key="3">
    <source>
        <dbReference type="Proteomes" id="UP001177003"/>
    </source>
</evidence>
<reference evidence="2" key="1">
    <citation type="submission" date="2023-04" db="EMBL/GenBank/DDBJ databases">
        <authorList>
            <person name="Vijverberg K."/>
            <person name="Xiong W."/>
            <person name="Schranz E."/>
        </authorList>
    </citation>
    <scope>NUCLEOTIDE SEQUENCE</scope>
</reference>
<feature type="region of interest" description="Disordered" evidence="1">
    <location>
        <begin position="180"/>
        <end position="204"/>
    </location>
</feature>
<dbReference type="Proteomes" id="UP001177003">
    <property type="component" value="Chromosome 1"/>
</dbReference>
<name>A0AA35VQS6_LACSI</name>
<dbReference type="AlphaFoldDB" id="A0AA35VQS6"/>
<proteinExistence type="predicted"/>
<accession>A0AA35VQS6</accession>
<dbReference type="EMBL" id="OX465077">
    <property type="protein sequence ID" value="CAI9267547.1"/>
    <property type="molecule type" value="Genomic_DNA"/>
</dbReference>
<keyword evidence="3" id="KW-1185">Reference proteome</keyword>